<dbReference type="RefSeq" id="WP_075083352.1">
    <property type="nucleotide sequence ID" value="NZ_CP042912.1"/>
</dbReference>
<dbReference type="InterPro" id="IPR010895">
    <property type="entry name" value="CHRD"/>
</dbReference>
<evidence type="ECO:0000313" key="3">
    <source>
        <dbReference type="EMBL" id="QEG23275.1"/>
    </source>
</evidence>
<dbReference type="EMBL" id="CP042912">
    <property type="protein sequence ID" value="QEG23275.1"/>
    <property type="molecule type" value="Genomic_DNA"/>
</dbReference>
<protein>
    <submittedName>
        <fullName evidence="3">CHRD domain protein</fullName>
    </submittedName>
</protein>
<feature type="chain" id="PRO_5022743802" evidence="1">
    <location>
        <begin position="30"/>
        <end position="216"/>
    </location>
</feature>
<accession>A0A5B9PDK3</accession>
<gene>
    <name evidence="3" type="ORF">MFFC18_31710</name>
</gene>
<evidence type="ECO:0000259" key="2">
    <source>
        <dbReference type="SMART" id="SM00754"/>
    </source>
</evidence>
<proteinExistence type="predicted"/>
<reference evidence="3 4" key="1">
    <citation type="submission" date="2019-08" db="EMBL/GenBank/DDBJ databases">
        <title>Deep-cultivation of Planctomycetes and their phenomic and genomic characterization uncovers novel biology.</title>
        <authorList>
            <person name="Wiegand S."/>
            <person name="Jogler M."/>
            <person name="Boedeker C."/>
            <person name="Pinto D."/>
            <person name="Vollmers J."/>
            <person name="Rivas-Marin E."/>
            <person name="Kohn T."/>
            <person name="Peeters S.H."/>
            <person name="Heuer A."/>
            <person name="Rast P."/>
            <person name="Oberbeckmann S."/>
            <person name="Bunk B."/>
            <person name="Jeske O."/>
            <person name="Meyerdierks A."/>
            <person name="Storesund J.E."/>
            <person name="Kallscheuer N."/>
            <person name="Luecker S."/>
            <person name="Lage O.M."/>
            <person name="Pohl T."/>
            <person name="Merkel B.J."/>
            <person name="Hornburger P."/>
            <person name="Mueller R.-W."/>
            <person name="Bruemmer F."/>
            <person name="Labrenz M."/>
            <person name="Spormann A.M."/>
            <person name="Op den Camp H."/>
            <person name="Overmann J."/>
            <person name="Amann R."/>
            <person name="Jetten M.S.M."/>
            <person name="Mascher T."/>
            <person name="Medema M.H."/>
            <person name="Devos D.P."/>
            <person name="Kaster A.-K."/>
            <person name="Ovreas L."/>
            <person name="Rohde M."/>
            <person name="Galperin M.Y."/>
            <person name="Jogler C."/>
        </authorList>
    </citation>
    <scope>NUCLEOTIDE SEQUENCE [LARGE SCALE GENOMIC DNA]</scope>
    <source>
        <strain evidence="3 4">FC18</strain>
    </source>
</reference>
<feature type="domain" description="CHRD" evidence="2">
    <location>
        <begin position="30"/>
        <end position="190"/>
    </location>
</feature>
<dbReference type="KEGG" id="mff:MFFC18_31710"/>
<keyword evidence="4" id="KW-1185">Reference proteome</keyword>
<dbReference type="SMART" id="SM00754">
    <property type="entry name" value="CHRD"/>
    <property type="match status" value="1"/>
</dbReference>
<name>A0A5B9PDK3_9BACT</name>
<sequence precursor="true">MNRNLVSRCIRLFSVLALIWCASVGVAKADIFVANLDASQVVGSSSEPGSAVATFVLDEAQENLSYSIQIFGLDLKPVAAERTLFSDVTAIHLHNGFSGTSGPHVLNVFGMPSEDDSEMVVDFTNESIDGVFNDDDAIDPDTGMLFDQNNPGTTKLFSNFVDDLISGQIYIAIHSAGQGGDIAIRGQVVAVPEPSSIVMLAACGACCLLRRRTHNV</sequence>
<dbReference type="InterPro" id="IPR013424">
    <property type="entry name" value="Ice-binding_C"/>
</dbReference>
<dbReference type="OrthoDB" id="426322at2"/>
<dbReference type="AlphaFoldDB" id="A0A5B9PDK3"/>
<evidence type="ECO:0000313" key="4">
    <source>
        <dbReference type="Proteomes" id="UP000322214"/>
    </source>
</evidence>
<feature type="signal peptide" evidence="1">
    <location>
        <begin position="1"/>
        <end position="29"/>
    </location>
</feature>
<evidence type="ECO:0000256" key="1">
    <source>
        <dbReference type="SAM" id="SignalP"/>
    </source>
</evidence>
<organism evidence="3 4">
    <name type="scientific">Mariniblastus fucicola</name>
    <dbReference type="NCBI Taxonomy" id="980251"/>
    <lineage>
        <taxon>Bacteria</taxon>
        <taxon>Pseudomonadati</taxon>
        <taxon>Planctomycetota</taxon>
        <taxon>Planctomycetia</taxon>
        <taxon>Pirellulales</taxon>
        <taxon>Pirellulaceae</taxon>
        <taxon>Mariniblastus</taxon>
    </lineage>
</organism>
<keyword evidence="1" id="KW-0732">Signal</keyword>
<dbReference type="NCBIfam" id="TIGR02595">
    <property type="entry name" value="PEP_CTERM"/>
    <property type="match status" value="1"/>
</dbReference>
<dbReference type="Proteomes" id="UP000322214">
    <property type="component" value="Chromosome"/>
</dbReference>
<dbReference type="Pfam" id="PF07452">
    <property type="entry name" value="CHRD"/>
    <property type="match status" value="1"/>
</dbReference>